<keyword evidence="8 19" id="KW-0808">Transferase</keyword>
<evidence type="ECO:0000256" key="15">
    <source>
        <dbReference type="ARBA" id="ARBA00048493"/>
    </source>
</evidence>
<comment type="similarity">
    <text evidence="4">In the N-terminal section; belongs to the N-acetylglucosamine-1-phosphate uridyltransferase family.</text>
</comment>
<dbReference type="PANTHER" id="PTHR43584:SF8">
    <property type="entry name" value="N-ACETYLMURAMATE ALPHA-1-PHOSPHATE URIDYLYLTRANSFERASE"/>
    <property type="match status" value="1"/>
</dbReference>
<organism evidence="18 21">
    <name type="scientific">Methanococcus maripaludis</name>
    <name type="common">Methanococcus deltae</name>
    <dbReference type="NCBI Taxonomy" id="39152"/>
    <lineage>
        <taxon>Archaea</taxon>
        <taxon>Methanobacteriati</taxon>
        <taxon>Methanobacteriota</taxon>
        <taxon>Methanomada group</taxon>
        <taxon>Methanococci</taxon>
        <taxon>Methanococcales</taxon>
        <taxon>Methanococcaceae</taxon>
        <taxon>Methanococcus</taxon>
    </lineage>
</organism>
<dbReference type="EMBL" id="JACDUO010000001">
    <property type="protein sequence ID" value="MBA2863655.1"/>
    <property type="molecule type" value="Genomic_DNA"/>
</dbReference>
<evidence type="ECO:0000259" key="17">
    <source>
        <dbReference type="Pfam" id="PF25087"/>
    </source>
</evidence>
<keyword evidence="9 19" id="KW-0548">Nucleotidyltransferase</keyword>
<evidence type="ECO:0000256" key="3">
    <source>
        <dbReference type="ARBA" id="ARBA00007707"/>
    </source>
</evidence>
<protein>
    <recommendedName>
        <fullName evidence="7">Bifunctional protein GlmU</fullName>
        <ecNumber evidence="5">2.3.1.157</ecNumber>
        <ecNumber evidence="6">2.7.7.23</ecNumber>
    </recommendedName>
</protein>
<dbReference type="InterPro" id="IPR005835">
    <property type="entry name" value="NTP_transferase_dom"/>
</dbReference>
<dbReference type="Proteomes" id="UP000239462">
    <property type="component" value="Chromosome"/>
</dbReference>
<dbReference type="InterPro" id="IPR023915">
    <property type="entry name" value="Bifunctiontional_GlmU_arc-type"/>
</dbReference>
<evidence type="ECO:0000256" key="6">
    <source>
        <dbReference type="ARBA" id="ARBA00012457"/>
    </source>
</evidence>
<keyword evidence="10" id="KW-0677">Repeat</keyword>
<dbReference type="GO" id="GO:0003977">
    <property type="term" value="F:UDP-N-acetylglucosamine diphosphorylase activity"/>
    <property type="evidence" value="ECO:0007669"/>
    <property type="project" value="UniProtKB-EC"/>
</dbReference>
<dbReference type="Pfam" id="PF00483">
    <property type="entry name" value="NTP_transferase"/>
    <property type="match status" value="1"/>
</dbReference>
<dbReference type="InterPro" id="IPR029044">
    <property type="entry name" value="Nucleotide-diphossugar_trans"/>
</dbReference>
<dbReference type="SUPFAM" id="SSF51161">
    <property type="entry name" value="Trimeric LpxA-like enzymes"/>
    <property type="match status" value="1"/>
</dbReference>
<evidence type="ECO:0000313" key="19">
    <source>
        <dbReference type="EMBL" id="MBA2863655.1"/>
    </source>
</evidence>
<dbReference type="InterPro" id="IPR050065">
    <property type="entry name" value="GlmU-like"/>
</dbReference>
<dbReference type="Gene3D" id="2.160.10.10">
    <property type="entry name" value="Hexapeptide repeat proteins"/>
    <property type="match status" value="1"/>
</dbReference>
<keyword evidence="12 19" id="KW-0012">Acyltransferase</keyword>
<evidence type="ECO:0000256" key="10">
    <source>
        <dbReference type="ARBA" id="ARBA00022737"/>
    </source>
</evidence>
<evidence type="ECO:0000256" key="12">
    <source>
        <dbReference type="ARBA" id="ARBA00023315"/>
    </source>
</evidence>
<dbReference type="Pfam" id="PF25087">
    <property type="entry name" value="GMPPB_C"/>
    <property type="match status" value="1"/>
</dbReference>
<evidence type="ECO:0000256" key="7">
    <source>
        <dbReference type="ARBA" id="ARBA00013414"/>
    </source>
</evidence>
<dbReference type="InterPro" id="IPR011004">
    <property type="entry name" value="Trimer_LpxA-like_sf"/>
</dbReference>
<dbReference type="CDD" id="cd04181">
    <property type="entry name" value="NTP_transferase"/>
    <property type="match status" value="1"/>
</dbReference>
<dbReference type="NCBIfam" id="TIGR03992">
    <property type="entry name" value="Arch_glmU"/>
    <property type="match status" value="1"/>
</dbReference>
<evidence type="ECO:0000256" key="9">
    <source>
        <dbReference type="ARBA" id="ARBA00022695"/>
    </source>
</evidence>
<comment type="pathway">
    <text evidence="1">Nucleotide-sugar biosynthesis; UDP-N-acetyl-alpha-D-glucosamine biosynthesis; N-acetyl-alpha-D-glucosamine 1-phosphate from alpha-D-glucosamine 6-phosphate (route II): step 2/2.</text>
</comment>
<keyword evidence="11" id="KW-0511">Multifunctional enzyme</keyword>
<dbReference type="RefSeq" id="WP_104838497.1">
    <property type="nucleotide sequence ID" value="NZ_CP026606.1"/>
</dbReference>
<dbReference type="Proteomes" id="UP000590564">
    <property type="component" value="Unassembled WGS sequence"/>
</dbReference>
<dbReference type="EC" id="2.7.7.23" evidence="6"/>
<evidence type="ECO:0000256" key="13">
    <source>
        <dbReference type="ARBA" id="ARBA00024726"/>
    </source>
</evidence>
<proteinExistence type="inferred from homology"/>
<evidence type="ECO:0000313" key="23">
    <source>
        <dbReference type="Proteomes" id="UP000590564"/>
    </source>
</evidence>
<accession>A0A2L1CCS3</accession>
<evidence type="ECO:0000256" key="2">
    <source>
        <dbReference type="ARBA" id="ARBA00005208"/>
    </source>
</evidence>
<dbReference type="Gene3D" id="3.90.550.10">
    <property type="entry name" value="Spore Coat Polysaccharide Biosynthesis Protein SpsA, Chain A"/>
    <property type="match status" value="1"/>
</dbReference>
<dbReference type="GO" id="GO:0006048">
    <property type="term" value="P:UDP-N-acetylglucosamine biosynthetic process"/>
    <property type="evidence" value="ECO:0007669"/>
    <property type="project" value="UniProtKB-UniPathway"/>
</dbReference>
<evidence type="ECO:0000256" key="4">
    <source>
        <dbReference type="ARBA" id="ARBA00007947"/>
    </source>
</evidence>
<evidence type="ECO:0000313" key="20">
    <source>
        <dbReference type="EMBL" id="MBB6496339.1"/>
    </source>
</evidence>
<comment type="catalytic activity">
    <reaction evidence="15">
        <text>N-acetyl-alpha-D-glucosamine 1-phosphate + UTP + H(+) = UDP-N-acetyl-alpha-D-glucosamine + diphosphate</text>
        <dbReference type="Rhea" id="RHEA:13509"/>
        <dbReference type="ChEBI" id="CHEBI:15378"/>
        <dbReference type="ChEBI" id="CHEBI:33019"/>
        <dbReference type="ChEBI" id="CHEBI:46398"/>
        <dbReference type="ChEBI" id="CHEBI:57705"/>
        <dbReference type="ChEBI" id="CHEBI:57776"/>
        <dbReference type="EC" id="2.7.7.23"/>
    </reaction>
</comment>
<dbReference type="SUPFAM" id="SSF53448">
    <property type="entry name" value="Nucleotide-diphospho-sugar transferases"/>
    <property type="match status" value="1"/>
</dbReference>
<dbReference type="EMBL" id="CP026606">
    <property type="protein sequence ID" value="AVB77144.1"/>
    <property type="molecule type" value="Genomic_DNA"/>
</dbReference>
<evidence type="ECO:0000256" key="14">
    <source>
        <dbReference type="ARBA" id="ARBA00048247"/>
    </source>
</evidence>
<feature type="domain" description="Mannose-1-phosphate guanyltransferase C-terminal" evidence="17">
    <location>
        <begin position="259"/>
        <end position="331"/>
    </location>
</feature>
<comment type="function">
    <text evidence="13">Catalyzes the last two sequential reactions in the de novo biosynthetic pathway for UDP-N-acetyl-glucosamine (UDP-GlcNAc). Responsible for the acetylation of GlcN-1-P to GlcNAc-1-P, and for the uridyl transfer from UTP to GlcNAc-1-P, to produce UDP-GlcNAc and pyrophosphate.</text>
</comment>
<dbReference type="GeneID" id="36102855"/>
<dbReference type="InterPro" id="IPR001451">
    <property type="entry name" value="Hexapep"/>
</dbReference>
<evidence type="ECO:0000313" key="18">
    <source>
        <dbReference type="EMBL" id="AVB77144.1"/>
    </source>
</evidence>
<dbReference type="PANTHER" id="PTHR43584">
    <property type="entry name" value="NUCLEOTIDYL TRANSFERASE"/>
    <property type="match status" value="1"/>
</dbReference>
<dbReference type="InterPro" id="IPR056729">
    <property type="entry name" value="GMPPB_C"/>
</dbReference>
<evidence type="ECO:0000259" key="16">
    <source>
        <dbReference type="Pfam" id="PF00483"/>
    </source>
</evidence>
<evidence type="ECO:0000256" key="5">
    <source>
        <dbReference type="ARBA" id="ARBA00012225"/>
    </source>
</evidence>
<dbReference type="Proteomes" id="UP000567099">
    <property type="component" value="Unassembled WGS sequence"/>
</dbReference>
<dbReference type="KEGG" id="mmad:MMJJ_17730"/>
<dbReference type="EMBL" id="JACHED010000001">
    <property type="protein sequence ID" value="MBB6496339.1"/>
    <property type="molecule type" value="Genomic_DNA"/>
</dbReference>
<name>A0A2L1CCS3_METMI</name>
<feature type="domain" description="Nucleotidyl transferase" evidence="16">
    <location>
        <begin position="3"/>
        <end position="224"/>
    </location>
</feature>
<gene>
    <name evidence="18" type="primary">glmU</name>
    <name evidence="19" type="ORF">HNP94_000655</name>
    <name evidence="20" type="ORF">HNP96_000360</name>
    <name evidence="18" type="ORF">MMJJ_17730</name>
</gene>
<dbReference type="GO" id="GO:0019134">
    <property type="term" value="F:glucosamine-1-phosphate N-acetyltransferase activity"/>
    <property type="evidence" value="ECO:0007669"/>
    <property type="project" value="UniProtKB-EC"/>
</dbReference>
<dbReference type="AlphaFoldDB" id="A0A2L1CCS3"/>
<reference evidence="18" key="2">
    <citation type="submission" date="2018-02" db="EMBL/GenBank/DDBJ databases">
        <title>Complete genome sequence of the Methanococcus maripaludis type strain JJ (DSM 2067), a model for selenoprotein synthesis in Archaea.</title>
        <authorList>
            <person name="Poehlein A."/>
            <person name="Heym D."/>
            <person name="Quitzke V."/>
            <person name="Fersch J."/>
            <person name="Daniel R."/>
            <person name="Rother M."/>
        </authorList>
    </citation>
    <scope>NUCLEOTIDE SEQUENCE [LARGE SCALE GENOMIC DNA]</scope>
    <source>
        <strain evidence="18">DSM 2067</strain>
    </source>
</reference>
<evidence type="ECO:0000313" key="21">
    <source>
        <dbReference type="Proteomes" id="UP000239462"/>
    </source>
</evidence>
<reference evidence="20 23" key="3">
    <citation type="submission" date="2020-08" db="EMBL/GenBank/DDBJ databases">
        <title>Genomic Encyclopedia of Type Strains, Phase IV (KMG-V): Genome sequencing to study the core and pangenomes of soil and plant-associated prokaryotes.</title>
        <authorList>
            <person name="Whitman W."/>
        </authorList>
    </citation>
    <scope>NUCLEOTIDE SEQUENCE [LARGE SCALE GENOMIC DNA]</scope>
    <source>
        <strain evidence="19 22">C13</strain>
        <strain evidence="20 23">D1</strain>
    </source>
</reference>
<evidence type="ECO:0000256" key="1">
    <source>
        <dbReference type="ARBA" id="ARBA00005166"/>
    </source>
</evidence>
<comment type="catalytic activity">
    <reaction evidence="14">
        <text>alpha-D-glucosamine 1-phosphate + acetyl-CoA = N-acetyl-alpha-D-glucosamine 1-phosphate + CoA + H(+)</text>
        <dbReference type="Rhea" id="RHEA:13725"/>
        <dbReference type="ChEBI" id="CHEBI:15378"/>
        <dbReference type="ChEBI" id="CHEBI:57287"/>
        <dbReference type="ChEBI" id="CHEBI:57288"/>
        <dbReference type="ChEBI" id="CHEBI:57776"/>
        <dbReference type="ChEBI" id="CHEBI:58516"/>
        <dbReference type="EC" id="2.3.1.157"/>
    </reaction>
</comment>
<evidence type="ECO:0000313" key="22">
    <source>
        <dbReference type="Proteomes" id="UP000567099"/>
    </source>
</evidence>
<dbReference type="UniPathway" id="UPA00113">
    <property type="reaction ID" value="UER00532"/>
</dbReference>
<dbReference type="Pfam" id="PF00132">
    <property type="entry name" value="Hexapep"/>
    <property type="match status" value="1"/>
</dbReference>
<comment type="similarity">
    <text evidence="3">In the C-terminal section; belongs to the transferase hexapeptide repeat family.</text>
</comment>
<sequence>MDAIILCAGKGTRLHPITESRPKPMIPIAGKPILEHIIEKIENHVEKIYLIVGYQKEKIIEYFKDNPKIEYILQEKQLGTGHAVLTAKNFIKNDFLVLNGDVIFEDSIDEILTYENAVSLSKVDNPENFGVIELGYDNKVINLLEKPKKEEITSNLINAGIYKLQNSVFGILENLVPSERGEIELTDALKTLVENGKLHGVELKGYWNDIGHPWDVLSANNHFLNKIISKVSGKIEDNVSITGNVMIEEGAVIKSNSVIEGPVIIKSGSIVGPLAYIRPNTVLMNNTFVGNSSEIKGSIIFENTKIPHLSYVGDSIIGANCNFGCNTITANLRFDDKPVIVNIKGKPVKSVRKLGAIIGDCVKTGIQVSFMPGVKIGSNSLIGANCLIDRDIDQDSFVYKKDELVITKKRN</sequence>
<reference evidence="21" key="1">
    <citation type="journal article" date="2018" name="Genome Announc.">
        <title>Complete Genome Sequence of the Methanococcus maripaludis Type Strain JJ (DSM 2067), a Model for Selenoprotein Synthesis in Archaea.</title>
        <authorList>
            <person name="Poehlein A."/>
            <person name="Heym D."/>
            <person name="Quitzke V."/>
            <person name="Fersch J."/>
            <person name="Daniel R."/>
            <person name="Rother M."/>
        </authorList>
    </citation>
    <scope>NUCLEOTIDE SEQUENCE [LARGE SCALE GENOMIC DNA]</scope>
    <source>
        <strain evidence="21">DSM 2067</strain>
    </source>
</reference>
<comment type="pathway">
    <text evidence="2">Nucleotide-sugar biosynthesis; UDP-N-acetyl-alpha-D-glucosamine biosynthesis; UDP-N-acetyl-alpha-D-glucosamine from N-acetyl-alpha-D-glucosamine 1-phosphate: step 1/1.</text>
</comment>
<evidence type="ECO:0000256" key="11">
    <source>
        <dbReference type="ARBA" id="ARBA00023268"/>
    </source>
</evidence>
<dbReference type="CDD" id="cd05636">
    <property type="entry name" value="LbH_G1P_TT_C_like"/>
    <property type="match status" value="1"/>
</dbReference>
<dbReference type="EC" id="2.3.1.157" evidence="5"/>
<evidence type="ECO:0000256" key="8">
    <source>
        <dbReference type="ARBA" id="ARBA00022679"/>
    </source>
</evidence>